<reference evidence="7" key="3">
    <citation type="submission" date="2023-05" db="EMBL/GenBank/DDBJ databases">
        <authorList>
            <person name="Smith C.H."/>
        </authorList>
    </citation>
    <scope>NUCLEOTIDE SEQUENCE</scope>
    <source>
        <strain evidence="7">CHS0354</strain>
        <tissue evidence="7">Mantle</tissue>
    </source>
</reference>
<dbReference type="SMART" id="SM00110">
    <property type="entry name" value="C1Q"/>
    <property type="match status" value="1"/>
</dbReference>
<keyword evidence="8" id="KW-1185">Reference proteome</keyword>
<accession>A0AAE0W582</accession>
<dbReference type="SUPFAM" id="SSF49842">
    <property type="entry name" value="TNF-like"/>
    <property type="match status" value="1"/>
</dbReference>
<feature type="coiled-coil region" evidence="4">
    <location>
        <begin position="29"/>
        <end position="56"/>
    </location>
</feature>
<proteinExistence type="predicted"/>
<keyword evidence="3 5" id="KW-0732">Signal</keyword>
<dbReference type="AlphaFoldDB" id="A0AAE0W582"/>
<dbReference type="Pfam" id="PF00386">
    <property type="entry name" value="C1q"/>
    <property type="match status" value="1"/>
</dbReference>
<comment type="subcellular location">
    <subcellularLocation>
        <location evidence="1">Secreted</location>
    </subcellularLocation>
</comment>
<sequence>MLPIHLLLVTTTCTTVGTAILEKVGEADLDAVRIRLEEEKAKRLLLENDVETLMVQVEELKRGFSQILKDQTASSGNVTSIRASIGFTATLSKDTTHVLEQTVIFDNVKVNEGNCYDSSTGRFRAPFRGLYIFSVTILKLSSTNVHLLIMKDNVEIGRVFSGTSLSDSGSVTVVTVMEKGQVSYVKEFSGNTETIHGDNWASFTGLLQSRYN</sequence>
<evidence type="ECO:0000256" key="5">
    <source>
        <dbReference type="SAM" id="SignalP"/>
    </source>
</evidence>
<dbReference type="PANTHER" id="PTHR22923">
    <property type="entry name" value="CEREBELLIN-RELATED"/>
    <property type="match status" value="1"/>
</dbReference>
<evidence type="ECO:0000313" key="8">
    <source>
        <dbReference type="Proteomes" id="UP001195483"/>
    </source>
</evidence>
<dbReference type="Proteomes" id="UP001195483">
    <property type="component" value="Unassembled WGS sequence"/>
</dbReference>
<evidence type="ECO:0000256" key="3">
    <source>
        <dbReference type="ARBA" id="ARBA00022729"/>
    </source>
</evidence>
<feature type="signal peptide" evidence="5">
    <location>
        <begin position="1"/>
        <end position="19"/>
    </location>
</feature>
<evidence type="ECO:0000313" key="7">
    <source>
        <dbReference type="EMBL" id="KAK3601559.1"/>
    </source>
</evidence>
<evidence type="ECO:0000256" key="2">
    <source>
        <dbReference type="ARBA" id="ARBA00022525"/>
    </source>
</evidence>
<feature type="chain" id="PRO_5041941251" description="C1q domain-containing protein" evidence="5">
    <location>
        <begin position="20"/>
        <end position="212"/>
    </location>
</feature>
<dbReference type="PROSITE" id="PS50871">
    <property type="entry name" value="C1Q"/>
    <property type="match status" value="1"/>
</dbReference>
<protein>
    <recommendedName>
        <fullName evidence="6">C1q domain-containing protein</fullName>
    </recommendedName>
</protein>
<keyword evidence="4" id="KW-0175">Coiled coil</keyword>
<dbReference type="PANTHER" id="PTHR22923:SF116">
    <property type="entry name" value="C1Q DOMAIN-CONTAINING PROTEIN"/>
    <property type="match status" value="1"/>
</dbReference>
<name>A0AAE0W582_9BIVA</name>
<evidence type="ECO:0000256" key="1">
    <source>
        <dbReference type="ARBA" id="ARBA00004613"/>
    </source>
</evidence>
<keyword evidence="2" id="KW-0964">Secreted</keyword>
<comment type="caution">
    <text evidence="7">The sequence shown here is derived from an EMBL/GenBank/DDBJ whole genome shotgun (WGS) entry which is preliminary data.</text>
</comment>
<evidence type="ECO:0000256" key="4">
    <source>
        <dbReference type="SAM" id="Coils"/>
    </source>
</evidence>
<dbReference type="Gene3D" id="2.60.120.40">
    <property type="match status" value="1"/>
</dbReference>
<evidence type="ECO:0000259" key="6">
    <source>
        <dbReference type="PROSITE" id="PS50871"/>
    </source>
</evidence>
<dbReference type="InterPro" id="IPR008983">
    <property type="entry name" value="Tumour_necrosis_fac-like_dom"/>
</dbReference>
<dbReference type="GO" id="GO:0005576">
    <property type="term" value="C:extracellular region"/>
    <property type="evidence" value="ECO:0007669"/>
    <property type="project" value="UniProtKB-SubCell"/>
</dbReference>
<gene>
    <name evidence="7" type="ORF">CHS0354_027795</name>
</gene>
<reference evidence="7" key="2">
    <citation type="journal article" date="2021" name="Genome Biol. Evol.">
        <title>Developing a high-quality reference genome for a parasitic bivalve with doubly uniparental inheritance (Bivalvia: Unionida).</title>
        <authorList>
            <person name="Smith C.H."/>
        </authorList>
    </citation>
    <scope>NUCLEOTIDE SEQUENCE</scope>
    <source>
        <strain evidence="7">CHS0354</strain>
        <tissue evidence="7">Mantle</tissue>
    </source>
</reference>
<reference evidence="7" key="1">
    <citation type="journal article" date="2021" name="Genome Biol. Evol.">
        <title>A High-Quality Reference Genome for a Parasitic Bivalve with Doubly Uniparental Inheritance (Bivalvia: Unionida).</title>
        <authorList>
            <person name="Smith C.H."/>
        </authorList>
    </citation>
    <scope>NUCLEOTIDE SEQUENCE</scope>
    <source>
        <strain evidence="7">CHS0354</strain>
    </source>
</reference>
<dbReference type="EMBL" id="JAEAOA010001685">
    <property type="protein sequence ID" value="KAK3601559.1"/>
    <property type="molecule type" value="Genomic_DNA"/>
</dbReference>
<dbReference type="InterPro" id="IPR050822">
    <property type="entry name" value="Cerebellin_Synaptic_Org"/>
</dbReference>
<feature type="domain" description="C1q" evidence="6">
    <location>
        <begin position="80"/>
        <end position="212"/>
    </location>
</feature>
<organism evidence="7 8">
    <name type="scientific">Potamilus streckersoni</name>
    <dbReference type="NCBI Taxonomy" id="2493646"/>
    <lineage>
        <taxon>Eukaryota</taxon>
        <taxon>Metazoa</taxon>
        <taxon>Spiralia</taxon>
        <taxon>Lophotrochozoa</taxon>
        <taxon>Mollusca</taxon>
        <taxon>Bivalvia</taxon>
        <taxon>Autobranchia</taxon>
        <taxon>Heteroconchia</taxon>
        <taxon>Palaeoheterodonta</taxon>
        <taxon>Unionida</taxon>
        <taxon>Unionoidea</taxon>
        <taxon>Unionidae</taxon>
        <taxon>Ambleminae</taxon>
        <taxon>Lampsilini</taxon>
        <taxon>Potamilus</taxon>
    </lineage>
</organism>
<dbReference type="InterPro" id="IPR001073">
    <property type="entry name" value="C1q_dom"/>
</dbReference>